<dbReference type="EMBL" id="ADWY01002932">
    <property type="protein sequence ID" value="EGH18604.1"/>
    <property type="molecule type" value="Genomic_DNA"/>
</dbReference>
<proteinExistence type="predicted"/>
<evidence type="ECO:0000313" key="2">
    <source>
        <dbReference type="Proteomes" id="UP000005466"/>
    </source>
</evidence>
<evidence type="ECO:0000313" key="1">
    <source>
        <dbReference type="EMBL" id="EGH18604.1"/>
    </source>
</evidence>
<sequence length="58" mass="5921">TPDCADAANALASRLADERSLRNALGPQGVVNVLNAQSKWPDTPDCAAVACALASRLA</sequence>
<accession>F3CH62</accession>
<protein>
    <submittedName>
        <fullName evidence="1">Uncharacterized protein</fullName>
    </submittedName>
</protein>
<gene>
    <name evidence="1" type="ORF">Pgy4_37176</name>
</gene>
<organism evidence="1 2">
    <name type="scientific">Pseudomonas savastanoi pv. glycinea str. race 4</name>
    <dbReference type="NCBI Taxonomy" id="875330"/>
    <lineage>
        <taxon>Bacteria</taxon>
        <taxon>Pseudomonadati</taxon>
        <taxon>Pseudomonadota</taxon>
        <taxon>Gammaproteobacteria</taxon>
        <taxon>Pseudomonadales</taxon>
        <taxon>Pseudomonadaceae</taxon>
        <taxon>Pseudomonas</taxon>
    </lineage>
</organism>
<reference evidence="1 2" key="1">
    <citation type="journal article" date="2011" name="PLoS Pathog.">
        <title>Dynamic evolution of pathogenicity revealed by sequencing and comparative genomics of 19 Pseudomonas syringae isolates.</title>
        <authorList>
            <person name="Baltrus D.A."/>
            <person name="Nishimura M.T."/>
            <person name="Romanchuk A."/>
            <person name="Chang J.H."/>
            <person name="Mukhtar M.S."/>
            <person name="Cherkis K."/>
            <person name="Roach J."/>
            <person name="Grant S.R."/>
            <person name="Jones C.D."/>
            <person name="Dangl J.L."/>
        </authorList>
    </citation>
    <scope>NUCLEOTIDE SEQUENCE [LARGE SCALE GENOMIC DNA]</scope>
    <source>
        <strain evidence="2">race 4</strain>
    </source>
</reference>
<comment type="caution">
    <text evidence="1">The sequence shown here is derived from an EMBL/GenBank/DDBJ whole genome shotgun (WGS) entry which is preliminary data.</text>
</comment>
<name>F3CH62_PSESG</name>
<feature type="non-terminal residue" evidence="1">
    <location>
        <position position="58"/>
    </location>
</feature>
<dbReference type="Proteomes" id="UP000005466">
    <property type="component" value="Unassembled WGS sequence"/>
</dbReference>
<dbReference type="AlphaFoldDB" id="F3CH62"/>
<feature type="non-terminal residue" evidence="1">
    <location>
        <position position="1"/>
    </location>
</feature>